<evidence type="ECO:0000313" key="3">
    <source>
        <dbReference type="Proteomes" id="UP000285146"/>
    </source>
</evidence>
<dbReference type="PANTHER" id="PTHR23146">
    <property type="entry name" value="LEO1 PROTEIN"/>
    <property type="match status" value="1"/>
</dbReference>
<dbReference type="GO" id="GO:0032968">
    <property type="term" value="P:positive regulation of transcription elongation by RNA polymerase II"/>
    <property type="evidence" value="ECO:0007669"/>
    <property type="project" value="TreeGrafter"/>
</dbReference>
<evidence type="ECO:0000256" key="1">
    <source>
        <dbReference type="SAM" id="MobiDB-lite"/>
    </source>
</evidence>
<sequence>MSDLDERVDVSDGGGDDLFGDGGSDDGSQIAENEPILSDDDVASDHGRQRSEAPEAVDGDDDGTARELRRVMEMRVARHGLPKSKDGLLQMAKVPNFLRVIPEEYKTESFRPSAWAIENSQRRIPINLVRYRRNPETGELESNANIYRWSDGSLTIQVGEEHYDIQVKEQIPPPNKPYVADRDAHRYFAAAHMFDQQMLTVGHINEEWTIRPDKQRTEEDTEMLREQMSRAKPGMKEGEMIITTTQDPELQKKQAELAEKERIRAQRRRENAQARVDGGGGGGGYRRGGLSIDALEGGRRSTAGRKRGPPGSSKRGRGGRRGASDYDSDDDLPSGAHGQNEYDREDDFIASSDNDDMESGDNGNNDDEEEDDILDVVDREQDERPRAKRQRTEHSDADEDAEGDPEDSAAAHARRHRRRVVDDDDDE</sequence>
<feature type="compositionally biased region" description="Acidic residues" evidence="1">
    <location>
        <begin position="396"/>
        <end position="407"/>
    </location>
</feature>
<comment type="caution">
    <text evidence="2">The sequence shown here is derived from an EMBL/GenBank/DDBJ whole genome shotgun (WGS) entry which is preliminary data.</text>
</comment>
<name>A0A423XIA0_9PEZI</name>
<dbReference type="AlphaFoldDB" id="A0A423XIA0"/>
<keyword evidence="3" id="KW-1185">Reference proteome</keyword>
<dbReference type="OrthoDB" id="20844at2759"/>
<dbReference type="InParanoid" id="A0A423XIA0"/>
<dbReference type="Pfam" id="PF04004">
    <property type="entry name" value="Leo1"/>
    <property type="match status" value="1"/>
</dbReference>
<dbReference type="PANTHER" id="PTHR23146:SF0">
    <property type="entry name" value="RNA POLYMERASE-ASSOCIATED PROTEIN LEO1"/>
    <property type="match status" value="1"/>
</dbReference>
<organism evidence="2 3">
    <name type="scientific">Cytospora leucostoma</name>
    <dbReference type="NCBI Taxonomy" id="1230097"/>
    <lineage>
        <taxon>Eukaryota</taxon>
        <taxon>Fungi</taxon>
        <taxon>Dikarya</taxon>
        <taxon>Ascomycota</taxon>
        <taxon>Pezizomycotina</taxon>
        <taxon>Sordariomycetes</taxon>
        <taxon>Sordariomycetidae</taxon>
        <taxon>Diaporthales</taxon>
        <taxon>Cytosporaceae</taxon>
        <taxon>Cytospora</taxon>
    </lineage>
</organism>
<dbReference type="GO" id="GO:0016593">
    <property type="term" value="C:Cdc73/Paf1 complex"/>
    <property type="evidence" value="ECO:0007669"/>
    <property type="project" value="InterPro"/>
</dbReference>
<dbReference type="GO" id="GO:1990269">
    <property type="term" value="F:RNA polymerase II C-terminal domain phosphoserine binding"/>
    <property type="evidence" value="ECO:0007669"/>
    <property type="project" value="TreeGrafter"/>
</dbReference>
<feature type="compositionally biased region" description="Gly residues" evidence="1">
    <location>
        <begin position="277"/>
        <end position="287"/>
    </location>
</feature>
<feature type="region of interest" description="Disordered" evidence="1">
    <location>
        <begin position="1"/>
        <end position="63"/>
    </location>
</feature>
<reference evidence="2 3" key="1">
    <citation type="submission" date="2015-09" db="EMBL/GenBank/DDBJ databases">
        <title>Host preference determinants of Valsa canker pathogens revealed by comparative genomics.</title>
        <authorList>
            <person name="Yin Z."/>
            <person name="Huang L."/>
        </authorList>
    </citation>
    <scope>NUCLEOTIDE SEQUENCE [LARGE SCALE GENOMIC DNA]</scope>
    <source>
        <strain evidence="2 3">SXYLt</strain>
    </source>
</reference>
<protein>
    <recommendedName>
        <fullName evidence="4">Leo1-like protein</fullName>
    </recommendedName>
</protein>
<evidence type="ECO:0000313" key="2">
    <source>
        <dbReference type="EMBL" id="ROW16086.1"/>
    </source>
</evidence>
<gene>
    <name evidence="2" type="ORF">VPNG_01905</name>
</gene>
<accession>A0A423XIA0</accession>
<feature type="compositionally biased region" description="Basic and acidic residues" evidence="1">
    <location>
        <begin position="376"/>
        <end position="395"/>
    </location>
</feature>
<feature type="compositionally biased region" description="Acidic residues" evidence="1">
    <location>
        <begin position="343"/>
        <end position="375"/>
    </location>
</feature>
<dbReference type="GO" id="GO:0006368">
    <property type="term" value="P:transcription elongation by RNA polymerase II"/>
    <property type="evidence" value="ECO:0007669"/>
    <property type="project" value="InterPro"/>
</dbReference>
<feature type="region of interest" description="Disordered" evidence="1">
    <location>
        <begin position="263"/>
        <end position="427"/>
    </location>
</feature>
<feature type="compositionally biased region" description="Basic and acidic residues" evidence="1">
    <location>
        <begin position="43"/>
        <end position="53"/>
    </location>
</feature>
<dbReference type="EMBL" id="LKEB01000006">
    <property type="protein sequence ID" value="ROW16086.1"/>
    <property type="molecule type" value="Genomic_DNA"/>
</dbReference>
<dbReference type="FunCoup" id="A0A423XIA0">
    <property type="interactions" value="132"/>
</dbReference>
<dbReference type="STRING" id="1230097.A0A423XIA0"/>
<feature type="compositionally biased region" description="Basic residues" evidence="1">
    <location>
        <begin position="302"/>
        <end position="320"/>
    </location>
</feature>
<proteinExistence type="predicted"/>
<dbReference type="InterPro" id="IPR007149">
    <property type="entry name" value="Leo1"/>
</dbReference>
<feature type="compositionally biased region" description="Basic and acidic residues" evidence="1">
    <location>
        <begin position="1"/>
        <end position="10"/>
    </location>
</feature>
<feature type="compositionally biased region" description="Basic and acidic residues" evidence="1">
    <location>
        <begin position="263"/>
        <end position="272"/>
    </location>
</feature>
<evidence type="ECO:0008006" key="4">
    <source>
        <dbReference type="Google" id="ProtNLM"/>
    </source>
</evidence>
<dbReference type="Proteomes" id="UP000285146">
    <property type="component" value="Unassembled WGS sequence"/>
</dbReference>